<evidence type="ECO:0000256" key="2">
    <source>
        <dbReference type="SAM" id="SignalP"/>
    </source>
</evidence>
<sequence length="421" mass="47205">MNAERTCVIIVLFSMCLTLETQAQKNGFRGGSKSYEIHVEANTMGTNLHYKLPESKVKAASKEDWQVDNDNAEMLAMNSPVLATVNVKHPKFSMKGQWPEYKTSFKLPKDVSVASKRADFSKLFKSKTKVRETDPDQSDEDSSRNAKASRNHRGEKQPTGSGIRLNNLAGQLFSGRKAGKKRPHNKRLDMSQITRLLLPIAGMKNVNLSNPRVSSAMKGVIKHARKVVDEAKAVLNDAANFVTKVRKLVKVTKDHSKIHKQLHRVIAMETSSKKQNEDNLNSVTPNVETSSLSSKDQGTERARLKVVEDANGRQNELNHKESSMQRTVDGQKHNQKERTPGRRENKARIGTSTKGVEKRSSSDFIKTADQTKLERKSRVHRRGLAETLESILSTINDLQDTRSGATTFLDKNSYREALTKD</sequence>
<feature type="region of interest" description="Disordered" evidence="1">
    <location>
        <begin position="269"/>
        <end position="362"/>
    </location>
</feature>
<protein>
    <recommendedName>
        <fullName evidence="5">Vitellogenin domain-containing protein</fullName>
    </recommendedName>
</protein>
<dbReference type="Proteomes" id="UP000275408">
    <property type="component" value="Unassembled WGS sequence"/>
</dbReference>
<proteinExistence type="predicted"/>
<evidence type="ECO:0000313" key="3">
    <source>
        <dbReference type="EMBL" id="RMX58589.1"/>
    </source>
</evidence>
<evidence type="ECO:0000256" key="1">
    <source>
        <dbReference type="SAM" id="MobiDB-lite"/>
    </source>
</evidence>
<feature type="compositionally biased region" description="Polar residues" evidence="1">
    <location>
        <begin position="278"/>
        <end position="296"/>
    </location>
</feature>
<keyword evidence="4" id="KW-1185">Reference proteome</keyword>
<feature type="chain" id="PRO_5018013618" description="Vitellogenin domain-containing protein" evidence="2">
    <location>
        <begin position="24"/>
        <end position="421"/>
    </location>
</feature>
<gene>
    <name evidence="3" type="ORF">pdam_00006410</name>
</gene>
<name>A0A3M6UYB6_POCDA</name>
<evidence type="ECO:0008006" key="5">
    <source>
        <dbReference type="Google" id="ProtNLM"/>
    </source>
</evidence>
<dbReference type="AlphaFoldDB" id="A0A3M6UYB6"/>
<feature type="compositionally biased region" description="Basic and acidic residues" evidence="1">
    <location>
        <begin position="297"/>
        <end position="347"/>
    </location>
</feature>
<evidence type="ECO:0000313" key="4">
    <source>
        <dbReference type="Proteomes" id="UP000275408"/>
    </source>
</evidence>
<dbReference type="EMBL" id="RCHS01000482">
    <property type="protein sequence ID" value="RMX58589.1"/>
    <property type="molecule type" value="Genomic_DNA"/>
</dbReference>
<dbReference type="OrthoDB" id="5957423at2759"/>
<comment type="caution">
    <text evidence="3">The sequence shown here is derived from an EMBL/GenBank/DDBJ whole genome shotgun (WGS) entry which is preliminary data.</text>
</comment>
<reference evidence="3 4" key="1">
    <citation type="journal article" date="2018" name="Sci. Rep.">
        <title>Comparative analysis of the Pocillopora damicornis genome highlights role of immune system in coral evolution.</title>
        <authorList>
            <person name="Cunning R."/>
            <person name="Bay R.A."/>
            <person name="Gillette P."/>
            <person name="Baker A.C."/>
            <person name="Traylor-Knowles N."/>
        </authorList>
    </citation>
    <scope>NUCLEOTIDE SEQUENCE [LARGE SCALE GENOMIC DNA]</scope>
    <source>
        <strain evidence="3">RSMAS</strain>
        <tissue evidence="3">Whole animal</tissue>
    </source>
</reference>
<organism evidence="3 4">
    <name type="scientific">Pocillopora damicornis</name>
    <name type="common">Cauliflower coral</name>
    <name type="synonym">Millepora damicornis</name>
    <dbReference type="NCBI Taxonomy" id="46731"/>
    <lineage>
        <taxon>Eukaryota</taxon>
        <taxon>Metazoa</taxon>
        <taxon>Cnidaria</taxon>
        <taxon>Anthozoa</taxon>
        <taxon>Hexacorallia</taxon>
        <taxon>Scleractinia</taxon>
        <taxon>Astrocoeniina</taxon>
        <taxon>Pocilloporidae</taxon>
        <taxon>Pocillopora</taxon>
    </lineage>
</organism>
<keyword evidence="2" id="KW-0732">Signal</keyword>
<accession>A0A3M6UYB6</accession>
<feature type="signal peptide" evidence="2">
    <location>
        <begin position="1"/>
        <end position="23"/>
    </location>
</feature>
<feature type="region of interest" description="Disordered" evidence="1">
    <location>
        <begin position="127"/>
        <end position="167"/>
    </location>
</feature>